<dbReference type="EMBL" id="JACHHP010000004">
    <property type="protein sequence ID" value="MBB5208762.1"/>
    <property type="molecule type" value="Genomic_DNA"/>
</dbReference>
<feature type="chain" id="PRO_5031239921" evidence="1">
    <location>
        <begin position="25"/>
        <end position="261"/>
    </location>
</feature>
<dbReference type="PANTHER" id="PTHR38589">
    <property type="entry name" value="BLR0621 PROTEIN"/>
    <property type="match status" value="1"/>
</dbReference>
<accession>A0A7W8FZS3</accession>
<evidence type="ECO:0000256" key="1">
    <source>
        <dbReference type="SAM" id="SignalP"/>
    </source>
</evidence>
<feature type="signal peptide" evidence="1">
    <location>
        <begin position="1"/>
        <end position="24"/>
    </location>
</feature>
<dbReference type="AlphaFoldDB" id="A0A7W8FZS3"/>
<dbReference type="RefSeq" id="WP_183961316.1">
    <property type="nucleotide sequence ID" value="NZ_JACHHP010000004.1"/>
</dbReference>
<sequence length="261" mass="28003">MRHPLSTRVAVLMGIASAAPALQAADTAADALPWHDAAQMVVVTTPNWNADHGTLRTFTREGRRWHATGVAFDVTVGRAGLGWGIGLHPPQAEGPRKAEGDGRAPAGVFAIGTAFGYADTADTALNYTPMTATDWCIDVADSPLYNSIVDTREVGEAAVEGSTEPMRRDIHVDGDQRYRQGFVIEHNPRREAAAGSCIFAHLWSAPGVPTAGCTAMADAHMRALLRWIDPAQRPVFVQLTAEDYARLQAAWRLPALPDAST</sequence>
<keyword evidence="1" id="KW-0732">Signal</keyword>
<name>A0A7W8FZS3_9GAMM</name>
<dbReference type="Proteomes" id="UP000521199">
    <property type="component" value="Unassembled WGS sequence"/>
</dbReference>
<comment type="caution">
    <text evidence="2">The sequence shown here is derived from an EMBL/GenBank/DDBJ whole genome shotgun (WGS) entry which is preliminary data.</text>
</comment>
<keyword evidence="3" id="KW-1185">Reference proteome</keyword>
<evidence type="ECO:0000313" key="3">
    <source>
        <dbReference type="Proteomes" id="UP000521199"/>
    </source>
</evidence>
<proteinExistence type="predicted"/>
<reference evidence="2 3" key="1">
    <citation type="submission" date="2020-08" db="EMBL/GenBank/DDBJ databases">
        <title>Genomic Encyclopedia of Type Strains, Phase IV (KMG-IV): sequencing the most valuable type-strain genomes for metagenomic binning, comparative biology and taxonomic classification.</title>
        <authorList>
            <person name="Goeker M."/>
        </authorList>
    </citation>
    <scope>NUCLEOTIDE SEQUENCE [LARGE SCALE GENOMIC DNA]</scope>
    <source>
        <strain evidence="2 3">DSM 24163</strain>
    </source>
</reference>
<evidence type="ECO:0000313" key="2">
    <source>
        <dbReference type="EMBL" id="MBB5208762.1"/>
    </source>
</evidence>
<gene>
    <name evidence="2" type="ORF">HNQ52_002312</name>
</gene>
<protein>
    <submittedName>
        <fullName evidence="2">L,D-peptidoglycan transpeptidase YkuD (ErfK/YbiS/YcfS/YnhG family)</fullName>
    </submittedName>
</protein>
<dbReference type="PANTHER" id="PTHR38589:SF1">
    <property type="entry name" value="BLR0621 PROTEIN"/>
    <property type="match status" value="1"/>
</dbReference>
<organism evidence="2 3">
    <name type="scientific">Chiayiivirga flava</name>
    <dbReference type="NCBI Taxonomy" id="659595"/>
    <lineage>
        <taxon>Bacteria</taxon>
        <taxon>Pseudomonadati</taxon>
        <taxon>Pseudomonadota</taxon>
        <taxon>Gammaproteobacteria</taxon>
        <taxon>Lysobacterales</taxon>
        <taxon>Lysobacteraceae</taxon>
        <taxon>Chiayiivirga</taxon>
    </lineage>
</organism>